<keyword evidence="17" id="KW-1185">Reference proteome</keyword>
<feature type="chain" id="PRO_5022224501" evidence="13">
    <location>
        <begin position="30"/>
        <end position="736"/>
    </location>
</feature>
<evidence type="ECO:0000256" key="1">
    <source>
        <dbReference type="ARBA" id="ARBA00004571"/>
    </source>
</evidence>
<name>A0A545U7W8_9GAMM</name>
<evidence type="ECO:0000256" key="3">
    <source>
        <dbReference type="ARBA" id="ARBA00022452"/>
    </source>
</evidence>
<keyword evidence="16" id="KW-0675">Receptor</keyword>
<evidence type="ECO:0000256" key="13">
    <source>
        <dbReference type="SAM" id="SignalP"/>
    </source>
</evidence>
<keyword evidence="6" id="KW-0408">Iron</keyword>
<keyword evidence="2 11" id="KW-0813">Transport</keyword>
<feature type="signal peptide" evidence="13">
    <location>
        <begin position="1"/>
        <end position="29"/>
    </location>
</feature>
<dbReference type="GO" id="GO:0006826">
    <property type="term" value="P:iron ion transport"/>
    <property type="evidence" value="ECO:0007669"/>
    <property type="project" value="UniProtKB-KW"/>
</dbReference>
<evidence type="ECO:0000256" key="5">
    <source>
        <dbReference type="ARBA" id="ARBA00022692"/>
    </source>
</evidence>
<dbReference type="Gene3D" id="2.40.170.20">
    <property type="entry name" value="TonB-dependent receptor, beta-barrel domain"/>
    <property type="match status" value="1"/>
</dbReference>
<evidence type="ECO:0000256" key="8">
    <source>
        <dbReference type="ARBA" id="ARBA00023077"/>
    </source>
</evidence>
<evidence type="ECO:0000256" key="4">
    <source>
        <dbReference type="ARBA" id="ARBA00022496"/>
    </source>
</evidence>
<organism evidence="16 17">
    <name type="scientific">Aliikangiella coralliicola</name>
    <dbReference type="NCBI Taxonomy" id="2592383"/>
    <lineage>
        <taxon>Bacteria</taxon>
        <taxon>Pseudomonadati</taxon>
        <taxon>Pseudomonadota</taxon>
        <taxon>Gammaproteobacteria</taxon>
        <taxon>Oceanospirillales</taxon>
        <taxon>Pleioneaceae</taxon>
        <taxon>Aliikangiella</taxon>
    </lineage>
</organism>
<accession>A0A545U7W8</accession>
<proteinExistence type="inferred from homology"/>
<keyword evidence="7" id="KW-0406">Ion transport</keyword>
<dbReference type="Pfam" id="PF00593">
    <property type="entry name" value="TonB_dep_Rec_b-barrel"/>
    <property type="match status" value="1"/>
</dbReference>
<dbReference type="InterPro" id="IPR000531">
    <property type="entry name" value="Beta-barrel_TonB"/>
</dbReference>
<dbReference type="EMBL" id="VIKS01000012">
    <property type="protein sequence ID" value="TQV85572.1"/>
    <property type="molecule type" value="Genomic_DNA"/>
</dbReference>
<dbReference type="PROSITE" id="PS52016">
    <property type="entry name" value="TONB_DEPENDENT_REC_3"/>
    <property type="match status" value="1"/>
</dbReference>
<evidence type="ECO:0000313" key="17">
    <source>
        <dbReference type="Proteomes" id="UP000315439"/>
    </source>
</evidence>
<protein>
    <submittedName>
        <fullName evidence="16">TonB-dependent receptor</fullName>
    </submittedName>
</protein>
<dbReference type="AlphaFoldDB" id="A0A545U7W8"/>
<dbReference type="SUPFAM" id="SSF56935">
    <property type="entry name" value="Porins"/>
    <property type="match status" value="1"/>
</dbReference>
<keyword evidence="8 12" id="KW-0798">TonB box</keyword>
<dbReference type="RefSeq" id="WP_142933248.1">
    <property type="nucleotide sequence ID" value="NZ_ML660168.1"/>
</dbReference>
<dbReference type="InterPro" id="IPR036942">
    <property type="entry name" value="Beta-barrel_TonB_sf"/>
</dbReference>
<evidence type="ECO:0000256" key="11">
    <source>
        <dbReference type="PROSITE-ProRule" id="PRU01360"/>
    </source>
</evidence>
<comment type="subcellular location">
    <subcellularLocation>
        <location evidence="1 11">Cell outer membrane</location>
        <topology evidence="1 11">Multi-pass membrane protein</topology>
    </subcellularLocation>
</comment>
<keyword evidence="10 11" id="KW-0998">Cell outer membrane</keyword>
<dbReference type="PANTHER" id="PTHR32552:SF81">
    <property type="entry name" value="TONB-DEPENDENT OUTER MEMBRANE RECEPTOR"/>
    <property type="match status" value="1"/>
</dbReference>
<evidence type="ECO:0000256" key="2">
    <source>
        <dbReference type="ARBA" id="ARBA00022448"/>
    </source>
</evidence>
<dbReference type="InterPro" id="IPR039426">
    <property type="entry name" value="TonB-dep_rcpt-like"/>
</dbReference>
<dbReference type="PANTHER" id="PTHR32552">
    <property type="entry name" value="FERRICHROME IRON RECEPTOR-RELATED"/>
    <property type="match status" value="1"/>
</dbReference>
<feature type="domain" description="TonB-dependent receptor-like beta-barrel" evidence="14">
    <location>
        <begin position="253"/>
        <end position="692"/>
    </location>
</feature>
<comment type="similarity">
    <text evidence="11 12">Belongs to the TonB-dependent receptor family.</text>
</comment>
<evidence type="ECO:0000313" key="16">
    <source>
        <dbReference type="EMBL" id="TQV85572.1"/>
    </source>
</evidence>
<keyword evidence="3 11" id="KW-1134">Transmembrane beta strand</keyword>
<keyword evidence="9 11" id="KW-0472">Membrane</keyword>
<evidence type="ECO:0000256" key="12">
    <source>
        <dbReference type="RuleBase" id="RU003357"/>
    </source>
</evidence>
<dbReference type="InterPro" id="IPR012910">
    <property type="entry name" value="Plug_dom"/>
</dbReference>
<evidence type="ECO:0000256" key="9">
    <source>
        <dbReference type="ARBA" id="ARBA00023136"/>
    </source>
</evidence>
<dbReference type="GO" id="GO:0009279">
    <property type="term" value="C:cell outer membrane"/>
    <property type="evidence" value="ECO:0007669"/>
    <property type="project" value="UniProtKB-SubCell"/>
</dbReference>
<keyword evidence="13" id="KW-0732">Signal</keyword>
<sequence>MKQFSFSATSLVVAAVTGAVLTTAQPAYADDVADDAKDYNRIVVTAELTDTNVLDLPASVTVIDEETIEQNNAQHLADLLNLAPNVNFATGASRGRFVQIRGIGERSEFVEPVNYSVGVVVDGIDLTGIATAATTLDIQQVEILRGPQGTLYGANGLAGLINLVSNSPTDTFYSKLTAGVEEFGGRNLSAVVSGPVSDKLGYRLAIGHYQSDGFMNNQFLNRDDTNNIDESSLRAKFVYEANQALTVTSSILLVDVDNGYDAFSLDSNRTTYSDQPGNDRQETSAASFHFDWQLNEKYRLESLISFADSDLEYGFDEDWSHPGICDNTPCDSALFGFDWWYASFDNYTRENQNNSIDLRLHSGGGENVQQGDEVNWVLGLYYRDQSNDLNRIYTFNPANFSSQFDTTNVAVYGQVSTPFSPKLTLVSGLRFENRQADYSDSDLISFKPDEDLWGGKVSLEYRYESGKMIYGLISRGYKAGGFNADGTISVEEREFDTEFMWNYEAGIKGNWLEDQLTLQASIFYQDRDDIQIKQSIVRSLADGTTIQEGGACPCSFTDFTDNAAQAASYGLEVEAQWRGWDEFQLYTTLGLLKSEFKNFQSFSHVLADQQAIPPVPFNLDGRAVAHAPEHQLVVGLNYFINDNWTFNSEIQSKGDFYFSDRHEEKSDGYEILNLGLVYSQDNWRINLFARNLADKDIQTRGFGSFGNDPRNFYETEAYYQFAAPRVVGVSASLEFE</sequence>
<evidence type="ECO:0000259" key="15">
    <source>
        <dbReference type="Pfam" id="PF07715"/>
    </source>
</evidence>
<dbReference type="OrthoDB" id="127311at2"/>
<evidence type="ECO:0000256" key="10">
    <source>
        <dbReference type="ARBA" id="ARBA00023237"/>
    </source>
</evidence>
<keyword evidence="5 11" id="KW-0812">Transmembrane</keyword>
<keyword evidence="4" id="KW-0410">Iron transport</keyword>
<dbReference type="Pfam" id="PF07715">
    <property type="entry name" value="Plug"/>
    <property type="match status" value="1"/>
</dbReference>
<evidence type="ECO:0000256" key="6">
    <source>
        <dbReference type="ARBA" id="ARBA00023004"/>
    </source>
</evidence>
<evidence type="ECO:0000256" key="7">
    <source>
        <dbReference type="ARBA" id="ARBA00023065"/>
    </source>
</evidence>
<feature type="domain" description="TonB-dependent receptor plug" evidence="15">
    <location>
        <begin position="54"/>
        <end position="159"/>
    </location>
</feature>
<comment type="caution">
    <text evidence="16">The sequence shown here is derived from an EMBL/GenBank/DDBJ whole genome shotgun (WGS) entry which is preliminary data.</text>
</comment>
<gene>
    <name evidence="16" type="ORF">FLL46_20665</name>
</gene>
<evidence type="ECO:0000259" key="14">
    <source>
        <dbReference type="Pfam" id="PF00593"/>
    </source>
</evidence>
<reference evidence="16 17" key="1">
    <citation type="submission" date="2019-07" db="EMBL/GenBank/DDBJ databases">
        <title>Draft genome for Aliikangiella sp. M105.</title>
        <authorList>
            <person name="Wang G."/>
        </authorList>
    </citation>
    <scope>NUCLEOTIDE SEQUENCE [LARGE SCALE GENOMIC DNA]</scope>
    <source>
        <strain evidence="16 17">M105</strain>
    </source>
</reference>
<dbReference type="Proteomes" id="UP000315439">
    <property type="component" value="Unassembled WGS sequence"/>
</dbReference>